<reference evidence="2" key="1">
    <citation type="journal article" date="2021" name="PeerJ">
        <title>Extensive microbial diversity within the chicken gut microbiome revealed by metagenomics and culture.</title>
        <authorList>
            <person name="Gilroy R."/>
            <person name="Ravi A."/>
            <person name="Getino M."/>
            <person name="Pursley I."/>
            <person name="Horton D.L."/>
            <person name="Alikhan N.F."/>
            <person name="Baker D."/>
            <person name="Gharbi K."/>
            <person name="Hall N."/>
            <person name="Watson M."/>
            <person name="Adriaenssens E.M."/>
            <person name="Foster-Nyarko E."/>
            <person name="Jarju S."/>
            <person name="Secka A."/>
            <person name="Antonio M."/>
            <person name="Oren A."/>
            <person name="Chaudhuri R.R."/>
            <person name="La Ragione R."/>
            <person name="Hildebrand F."/>
            <person name="Pallen M.J."/>
        </authorList>
    </citation>
    <scope>NUCLEOTIDE SEQUENCE</scope>
    <source>
        <strain evidence="2">ChiBcolR8-3208</strain>
    </source>
</reference>
<proteinExistence type="predicted"/>
<dbReference type="InterPro" id="IPR041581">
    <property type="entry name" value="Glyoxalase_6"/>
</dbReference>
<evidence type="ECO:0000259" key="1">
    <source>
        <dbReference type="PROSITE" id="PS51819"/>
    </source>
</evidence>
<sequence length="123" mass="13938">MEIHLRTVVVDCEDGRRAANFYSKLLGWPITMEDNGWVLLRDPNGGTGLSFETEENYVRPVWPEEPGKPMKMLHLDFQVDDLQAAEAHALACGAVKSPRQFLEDQGVIVFFDTEGHPFCLFLD</sequence>
<dbReference type="PANTHER" id="PTHR35908:SF1">
    <property type="entry name" value="CONSERVED PROTEIN"/>
    <property type="match status" value="1"/>
</dbReference>
<accession>A0A9D2M197</accession>
<evidence type="ECO:0000313" key="3">
    <source>
        <dbReference type="Proteomes" id="UP000824214"/>
    </source>
</evidence>
<feature type="domain" description="VOC" evidence="1">
    <location>
        <begin position="4"/>
        <end position="123"/>
    </location>
</feature>
<dbReference type="InterPro" id="IPR029068">
    <property type="entry name" value="Glyas_Bleomycin-R_OHBP_Dase"/>
</dbReference>
<comment type="caution">
    <text evidence="2">The sequence shown here is derived from an EMBL/GenBank/DDBJ whole genome shotgun (WGS) entry which is preliminary data.</text>
</comment>
<dbReference type="AlphaFoldDB" id="A0A9D2M197"/>
<dbReference type="Gene3D" id="3.10.180.10">
    <property type="entry name" value="2,3-Dihydroxybiphenyl 1,2-Dioxygenase, domain 1"/>
    <property type="match status" value="1"/>
</dbReference>
<dbReference type="PANTHER" id="PTHR35908">
    <property type="entry name" value="HYPOTHETICAL FUSION PROTEIN"/>
    <property type="match status" value="1"/>
</dbReference>
<protein>
    <submittedName>
        <fullName evidence="2">VOC family protein</fullName>
    </submittedName>
</protein>
<name>A0A9D2M197_9FIRM</name>
<dbReference type="SUPFAM" id="SSF54593">
    <property type="entry name" value="Glyoxalase/Bleomycin resistance protein/Dihydroxybiphenyl dioxygenase"/>
    <property type="match status" value="1"/>
</dbReference>
<dbReference type="PROSITE" id="PS51819">
    <property type="entry name" value="VOC"/>
    <property type="match status" value="1"/>
</dbReference>
<evidence type="ECO:0000313" key="2">
    <source>
        <dbReference type="EMBL" id="HJB38513.1"/>
    </source>
</evidence>
<gene>
    <name evidence="2" type="ORF">H9942_10695</name>
</gene>
<organism evidence="2 3">
    <name type="scientific">Candidatus Acutalibacter ornithocaccae</name>
    <dbReference type="NCBI Taxonomy" id="2838416"/>
    <lineage>
        <taxon>Bacteria</taxon>
        <taxon>Bacillati</taxon>
        <taxon>Bacillota</taxon>
        <taxon>Clostridia</taxon>
        <taxon>Eubacteriales</taxon>
        <taxon>Acutalibacteraceae</taxon>
        <taxon>Acutalibacter</taxon>
    </lineage>
</organism>
<dbReference type="InterPro" id="IPR037523">
    <property type="entry name" value="VOC_core"/>
</dbReference>
<reference evidence="2" key="2">
    <citation type="submission" date="2021-04" db="EMBL/GenBank/DDBJ databases">
        <authorList>
            <person name="Gilroy R."/>
        </authorList>
    </citation>
    <scope>NUCLEOTIDE SEQUENCE</scope>
    <source>
        <strain evidence="2">ChiBcolR8-3208</strain>
    </source>
</reference>
<dbReference type="EMBL" id="DWXZ01000224">
    <property type="protein sequence ID" value="HJB38513.1"/>
    <property type="molecule type" value="Genomic_DNA"/>
</dbReference>
<dbReference type="Pfam" id="PF18029">
    <property type="entry name" value="Glyoxalase_6"/>
    <property type="match status" value="1"/>
</dbReference>
<dbReference type="Proteomes" id="UP000824214">
    <property type="component" value="Unassembled WGS sequence"/>
</dbReference>